<name>A0A0A5GR26_9BACI</name>
<keyword evidence="4" id="KW-1185">Reference proteome</keyword>
<evidence type="ECO:0000313" key="4">
    <source>
        <dbReference type="Proteomes" id="UP000030528"/>
    </source>
</evidence>
<feature type="region of interest" description="Disordered" evidence="1">
    <location>
        <begin position="1"/>
        <end position="54"/>
    </location>
</feature>
<keyword evidence="2" id="KW-1133">Transmembrane helix</keyword>
<evidence type="ECO:0000256" key="1">
    <source>
        <dbReference type="SAM" id="MobiDB-lite"/>
    </source>
</evidence>
<feature type="transmembrane region" description="Helical" evidence="2">
    <location>
        <begin position="179"/>
        <end position="198"/>
    </location>
</feature>
<dbReference type="STRING" id="1385510.GCA_000425205_01170"/>
<sequence>MGSKEKKHHEHVEDAPRYDEEERIEQKVEHNGAVEDKAGHLGMDRNTDQTLASSIYHGEDVVEAADEHALDTKKMGDDDLITDRQPVKYVEEEPALHDHVERERRDTEFAQEAAVAGNSVREPVKHDERESDMTTEANAGLGWIAVIVSIVSFFIFPIIFGAVGVIMGFMARRRGAETLGNTAIVAGAISVVLSLFFATF</sequence>
<dbReference type="RefSeq" id="WP_051240169.1">
    <property type="nucleotide sequence ID" value="NZ_AVPE01000002.1"/>
</dbReference>
<dbReference type="OrthoDB" id="2943217at2"/>
<evidence type="ECO:0008006" key="5">
    <source>
        <dbReference type="Google" id="ProtNLM"/>
    </source>
</evidence>
<dbReference type="AlphaFoldDB" id="A0A0A5GR26"/>
<gene>
    <name evidence="3" type="ORF">N781_11305</name>
</gene>
<evidence type="ECO:0000313" key="3">
    <source>
        <dbReference type="EMBL" id="KGX93605.1"/>
    </source>
</evidence>
<dbReference type="EMBL" id="AVPE01000002">
    <property type="protein sequence ID" value="KGX93605.1"/>
    <property type="molecule type" value="Genomic_DNA"/>
</dbReference>
<keyword evidence="2" id="KW-0812">Transmembrane</keyword>
<dbReference type="Proteomes" id="UP000030528">
    <property type="component" value="Unassembled WGS sequence"/>
</dbReference>
<accession>A0A0A5GR26</accession>
<keyword evidence="2" id="KW-0472">Membrane</keyword>
<feature type="transmembrane region" description="Helical" evidence="2">
    <location>
        <begin position="141"/>
        <end position="167"/>
    </location>
</feature>
<comment type="caution">
    <text evidence="3">The sequence shown here is derived from an EMBL/GenBank/DDBJ whole genome shotgun (WGS) entry which is preliminary data.</text>
</comment>
<dbReference type="eggNOG" id="COG4709">
    <property type="taxonomic scope" value="Bacteria"/>
</dbReference>
<protein>
    <recommendedName>
        <fullName evidence="5">DUF4190 domain-containing protein</fullName>
    </recommendedName>
</protein>
<proteinExistence type="predicted"/>
<dbReference type="PANTHER" id="PTHR40040:SF1">
    <property type="entry name" value="MEMBRANE PROTEIN"/>
    <property type="match status" value="1"/>
</dbReference>
<dbReference type="PANTHER" id="PTHR40040">
    <property type="entry name" value="SMALL HYDROPHOBIC PROTEIN-RELATED"/>
    <property type="match status" value="1"/>
</dbReference>
<feature type="compositionally biased region" description="Basic and acidic residues" evidence="1">
    <location>
        <begin position="10"/>
        <end position="47"/>
    </location>
</feature>
<evidence type="ECO:0000256" key="2">
    <source>
        <dbReference type="SAM" id="Phobius"/>
    </source>
</evidence>
<dbReference type="InterPro" id="IPR055338">
    <property type="entry name" value="YqfX-like"/>
</dbReference>
<organism evidence="3 4">
    <name type="scientific">Pontibacillus halophilus JSM 076056 = DSM 19796</name>
    <dbReference type="NCBI Taxonomy" id="1385510"/>
    <lineage>
        <taxon>Bacteria</taxon>
        <taxon>Bacillati</taxon>
        <taxon>Bacillota</taxon>
        <taxon>Bacilli</taxon>
        <taxon>Bacillales</taxon>
        <taxon>Bacillaceae</taxon>
        <taxon>Pontibacillus</taxon>
    </lineage>
</organism>
<reference evidence="3 4" key="1">
    <citation type="submission" date="2013-08" db="EMBL/GenBank/DDBJ databases">
        <authorList>
            <person name="Huang J."/>
            <person name="Wang G."/>
        </authorList>
    </citation>
    <scope>NUCLEOTIDE SEQUENCE [LARGE SCALE GENOMIC DNA]</scope>
    <source>
        <strain evidence="3 4">JSM 076056</strain>
    </source>
</reference>